<gene>
    <name evidence="1" type="ORF">J2S57_005246</name>
</gene>
<evidence type="ECO:0000313" key="1">
    <source>
        <dbReference type="EMBL" id="MDP9829497.1"/>
    </source>
</evidence>
<protein>
    <recommendedName>
        <fullName evidence="3">Asp23/Gls24 family envelope stress response protein</fullName>
    </recommendedName>
</protein>
<organism evidence="1 2">
    <name type="scientific">Kineosporia succinea</name>
    <dbReference type="NCBI Taxonomy" id="84632"/>
    <lineage>
        <taxon>Bacteria</taxon>
        <taxon>Bacillati</taxon>
        <taxon>Actinomycetota</taxon>
        <taxon>Actinomycetes</taxon>
        <taxon>Kineosporiales</taxon>
        <taxon>Kineosporiaceae</taxon>
        <taxon>Kineosporia</taxon>
    </lineage>
</organism>
<reference evidence="1 2" key="1">
    <citation type="submission" date="2023-07" db="EMBL/GenBank/DDBJ databases">
        <title>Sequencing the genomes of 1000 actinobacteria strains.</title>
        <authorList>
            <person name="Klenk H.-P."/>
        </authorList>
    </citation>
    <scope>NUCLEOTIDE SEQUENCE [LARGE SCALE GENOMIC DNA]</scope>
    <source>
        <strain evidence="1 2">DSM 44388</strain>
    </source>
</reference>
<dbReference type="Proteomes" id="UP001235712">
    <property type="component" value="Unassembled WGS sequence"/>
</dbReference>
<accession>A0ABT9P9X4</accession>
<keyword evidence="2" id="KW-1185">Reference proteome</keyword>
<dbReference type="RefSeq" id="WP_307247722.1">
    <property type="nucleotide sequence ID" value="NZ_JAUSQZ010000001.1"/>
</dbReference>
<name>A0ABT9P9X4_9ACTN</name>
<evidence type="ECO:0000313" key="2">
    <source>
        <dbReference type="Proteomes" id="UP001235712"/>
    </source>
</evidence>
<sequence length="119" mass="11933">MTEASELLADVVRAVPGVAGLHPGPGPGEIATYLPGRRVLGIQVRPEVTRVHVVLLASAPILATADAVRAAAAGVPGIGSTRVDVVVEDVVVEDVVVEDVVTSTPGSEGTGGGRDGRLP</sequence>
<comment type="caution">
    <text evidence="1">The sequence shown here is derived from an EMBL/GenBank/DDBJ whole genome shotgun (WGS) entry which is preliminary data.</text>
</comment>
<proteinExistence type="predicted"/>
<evidence type="ECO:0008006" key="3">
    <source>
        <dbReference type="Google" id="ProtNLM"/>
    </source>
</evidence>
<dbReference type="EMBL" id="JAUSQZ010000001">
    <property type="protein sequence ID" value="MDP9829497.1"/>
    <property type="molecule type" value="Genomic_DNA"/>
</dbReference>